<evidence type="ECO:0000313" key="3">
    <source>
        <dbReference type="Proteomes" id="UP000462152"/>
    </source>
</evidence>
<dbReference type="Pfam" id="PF13302">
    <property type="entry name" value="Acetyltransf_3"/>
    <property type="match status" value="1"/>
</dbReference>
<gene>
    <name evidence="2" type="ORF">GMA10_09475</name>
</gene>
<name>A0A7K1LJQ6_9MICC</name>
<dbReference type="GO" id="GO:0008999">
    <property type="term" value="F:protein-N-terminal-alanine acetyltransferase activity"/>
    <property type="evidence" value="ECO:0007669"/>
    <property type="project" value="TreeGrafter"/>
</dbReference>
<feature type="domain" description="N-acetyltransferase" evidence="1">
    <location>
        <begin position="9"/>
        <end position="174"/>
    </location>
</feature>
<dbReference type="GO" id="GO:0005737">
    <property type="term" value="C:cytoplasm"/>
    <property type="evidence" value="ECO:0007669"/>
    <property type="project" value="TreeGrafter"/>
</dbReference>
<dbReference type="GO" id="GO:1990189">
    <property type="term" value="F:protein N-terminal-serine acetyltransferase activity"/>
    <property type="evidence" value="ECO:0007669"/>
    <property type="project" value="TreeGrafter"/>
</dbReference>
<dbReference type="PANTHER" id="PTHR43441">
    <property type="entry name" value="RIBOSOMAL-PROTEIN-SERINE ACETYLTRANSFERASE"/>
    <property type="match status" value="1"/>
</dbReference>
<dbReference type="InterPro" id="IPR016181">
    <property type="entry name" value="Acyl_CoA_acyltransferase"/>
</dbReference>
<keyword evidence="3" id="KW-1185">Reference proteome</keyword>
<dbReference type="OrthoDB" id="9132139at2"/>
<reference evidence="2 3" key="1">
    <citation type="submission" date="2019-12" db="EMBL/GenBank/DDBJ databases">
        <authorList>
            <person name="Li J."/>
            <person name="Shi Y."/>
            <person name="Xu G."/>
            <person name="Xiao D."/>
            <person name="Ran X."/>
        </authorList>
    </citation>
    <scope>NUCLEOTIDE SEQUENCE [LARGE SCALE GENOMIC DNA]</scope>
    <source>
        <strain evidence="2 3">JCM 15915</strain>
    </source>
</reference>
<dbReference type="PANTHER" id="PTHR43441:SF11">
    <property type="entry name" value="RIBOSOMAL-PROTEIN-SERINE ACETYLTRANSFERASE"/>
    <property type="match status" value="1"/>
</dbReference>
<protein>
    <submittedName>
        <fullName evidence="2">GNAT family N-acetyltransferase</fullName>
    </submittedName>
</protein>
<comment type="caution">
    <text evidence="2">The sequence shown here is derived from an EMBL/GenBank/DDBJ whole genome shotgun (WGS) entry which is preliminary data.</text>
</comment>
<evidence type="ECO:0000313" key="2">
    <source>
        <dbReference type="EMBL" id="MUN55434.1"/>
    </source>
</evidence>
<dbReference type="RefSeq" id="WP_129316409.1">
    <property type="nucleotide sequence ID" value="NZ_NOIQ01000027.1"/>
</dbReference>
<dbReference type="SUPFAM" id="SSF55729">
    <property type="entry name" value="Acyl-CoA N-acyltransferases (Nat)"/>
    <property type="match status" value="1"/>
</dbReference>
<accession>A0A7K1LJQ6</accession>
<dbReference type="EMBL" id="WOGT01000005">
    <property type="protein sequence ID" value="MUN55434.1"/>
    <property type="molecule type" value="Genomic_DNA"/>
</dbReference>
<dbReference type="AlphaFoldDB" id="A0A7K1LJQ6"/>
<dbReference type="PROSITE" id="PS51186">
    <property type="entry name" value="GNAT"/>
    <property type="match status" value="1"/>
</dbReference>
<keyword evidence="2" id="KW-0808">Transferase</keyword>
<dbReference type="Gene3D" id="3.40.630.30">
    <property type="match status" value="1"/>
</dbReference>
<dbReference type="InterPro" id="IPR051908">
    <property type="entry name" value="Ribosomal_N-acetyltransferase"/>
</dbReference>
<sequence length="186" mass="21391">MLPLRTERLELRLHRESDAWWMHRILSRADVCRYLPYGPLSEEGAREKNRERMARTGLDDDAGALSLAFEVEGKPAGWVSTWYTDRDYRIAEIGWTVDPEYSRRGFGTEAVTATLKLAFEQYGVHRVVARVDPRNTASAALARRVGMSCEGHQRKDFWNKGEWNDTLIFALLEEDSGVETRTPRSD</sequence>
<dbReference type="Proteomes" id="UP000462152">
    <property type="component" value="Unassembled WGS sequence"/>
</dbReference>
<dbReference type="CDD" id="cd04301">
    <property type="entry name" value="NAT_SF"/>
    <property type="match status" value="1"/>
</dbReference>
<organism evidence="2 3">
    <name type="scientific">Rothia koreensis</name>
    <dbReference type="NCBI Taxonomy" id="592378"/>
    <lineage>
        <taxon>Bacteria</taxon>
        <taxon>Bacillati</taxon>
        <taxon>Actinomycetota</taxon>
        <taxon>Actinomycetes</taxon>
        <taxon>Micrococcales</taxon>
        <taxon>Micrococcaceae</taxon>
        <taxon>Rothia</taxon>
    </lineage>
</organism>
<dbReference type="InterPro" id="IPR000182">
    <property type="entry name" value="GNAT_dom"/>
</dbReference>
<proteinExistence type="predicted"/>
<evidence type="ECO:0000259" key="1">
    <source>
        <dbReference type="PROSITE" id="PS51186"/>
    </source>
</evidence>